<dbReference type="GO" id="GO:0071972">
    <property type="term" value="F:peptidoglycan L,D-transpeptidase activity"/>
    <property type="evidence" value="ECO:0007669"/>
    <property type="project" value="TreeGrafter"/>
</dbReference>
<dbReference type="InterPro" id="IPR005311">
    <property type="entry name" value="PBP_dimer"/>
</dbReference>
<dbReference type="GO" id="GO:0005886">
    <property type="term" value="C:plasma membrane"/>
    <property type="evidence" value="ECO:0007669"/>
    <property type="project" value="UniProtKB-SubCell"/>
</dbReference>
<evidence type="ECO:0000256" key="9">
    <source>
        <dbReference type="ARBA" id="ARBA00023136"/>
    </source>
</evidence>
<keyword evidence="10" id="KW-0961">Cell wall biogenesis/degradation</keyword>
<dbReference type="EMBL" id="BQOL01000002">
    <property type="protein sequence ID" value="GKI19787.1"/>
    <property type="molecule type" value="Genomic_DNA"/>
</dbReference>
<dbReference type="PANTHER" id="PTHR30627">
    <property type="entry name" value="PEPTIDOGLYCAN D,D-TRANSPEPTIDASE"/>
    <property type="match status" value="1"/>
</dbReference>
<dbReference type="GO" id="GO:0009252">
    <property type="term" value="P:peptidoglycan biosynthetic process"/>
    <property type="evidence" value="ECO:0007669"/>
    <property type="project" value="UniProtKB-KW"/>
</dbReference>
<keyword evidence="3" id="KW-1003">Cell membrane</keyword>
<dbReference type="Gene3D" id="3.30.1390.30">
    <property type="entry name" value="Penicillin-binding protein 2a, domain 3"/>
    <property type="match status" value="1"/>
</dbReference>
<dbReference type="Gene3D" id="3.90.1310.10">
    <property type="entry name" value="Penicillin-binding protein 2a (Domain 2)"/>
    <property type="match status" value="1"/>
</dbReference>
<dbReference type="Pfam" id="PF00905">
    <property type="entry name" value="Transpeptidase"/>
    <property type="match status" value="1"/>
</dbReference>
<dbReference type="InterPro" id="IPR050515">
    <property type="entry name" value="Beta-lactam/transpept"/>
</dbReference>
<keyword evidence="7" id="KW-0573">Peptidoglycan synthesis</keyword>
<evidence type="ECO:0000256" key="10">
    <source>
        <dbReference type="ARBA" id="ARBA00023316"/>
    </source>
</evidence>
<dbReference type="InterPro" id="IPR001460">
    <property type="entry name" value="PCN-bd_Tpept"/>
</dbReference>
<keyword evidence="6" id="KW-0133">Cell shape</keyword>
<evidence type="ECO:0000259" key="12">
    <source>
        <dbReference type="Pfam" id="PF03717"/>
    </source>
</evidence>
<dbReference type="SUPFAM" id="SSF56519">
    <property type="entry name" value="Penicillin binding protein dimerisation domain"/>
    <property type="match status" value="1"/>
</dbReference>
<reference evidence="13" key="1">
    <citation type="submission" date="2022-01" db="EMBL/GenBank/DDBJ databases">
        <title>Novel bile acid biosynthetic pathways are enriched in the microbiome of centenarians.</title>
        <authorList>
            <person name="Sato Y."/>
            <person name="Atarashi K."/>
            <person name="Plichta R.D."/>
            <person name="Arai Y."/>
            <person name="Sasajima S."/>
            <person name="Kearney M.S."/>
            <person name="Suda W."/>
            <person name="Takeshita K."/>
            <person name="Sasaki T."/>
            <person name="Okamoto S."/>
            <person name="Skelly N.A."/>
            <person name="Okamura Y."/>
            <person name="Vlamakis H."/>
            <person name="Li Y."/>
            <person name="Tanoue T."/>
            <person name="Takei H."/>
            <person name="Nittono H."/>
            <person name="Narushima S."/>
            <person name="Irie J."/>
            <person name="Itoh H."/>
            <person name="Moriya K."/>
            <person name="Sugiura Y."/>
            <person name="Suematsu M."/>
            <person name="Moritoki N."/>
            <person name="Shibata S."/>
            <person name="Littman R.D."/>
            <person name="Fischbach A.M."/>
            <person name="Uwamino Y."/>
            <person name="Inoue T."/>
            <person name="Honda A."/>
            <person name="Hattori M."/>
            <person name="Murai T."/>
            <person name="Xavier J.R."/>
            <person name="Hirose N."/>
            <person name="Honda K."/>
        </authorList>
    </citation>
    <scope>NUCLEOTIDE SEQUENCE</scope>
    <source>
        <strain evidence="13">CE91-St16</strain>
    </source>
</reference>
<accession>A0AA37KPH2</accession>
<dbReference type="InterPro" id="IPR012338">
    <property type="entry name" value="Beta-lactam/transpept-like"/>
</dbReference>
<evidence type="ECO:0000256" key="7">
    <source>
        <dbReference type="ARBA" id="ARBA00022984"/>
    </source>
</evidence>
<dbReference type="InterPro" id="IPR036138">
    <property type="entry name" value="PBP_dimer_sf"/>
</dbReference>
<keyword evidence="9" id="KW-0472">Membrane</keyword>
<evidence type="ECO:0000256" key="6">
    <source>
        <dbReference type="ARBA" id="ARBA00022960"/>
    </source>
</evidence>
<dbReference type="FunFam" id="3.40.710.10:FF:000024">
    <property type="entry name" value="Penicillin-binding protein 2"/>
    <property type="match status" value="1"/>
</dbReference>
<dbReference type="AlphaFoldDB" id="A0AA37KPH2"/>
<comment type="caution">
    <text evidence="13">The sequence shown here is derived from an EMBL/GenBank/DDBJ whole genome shotgun (WGS) entry which is preliminary data.</text>
</comment>
<organism evidence="13 14">
    <name type="scientific">Alistipes finegoldii</name>
    <dbReference type="NCBI Taxonomy" id="214856"/>
    <lineage>
        <taxon>Bacteria</taxon>
        <taxon>Pseudomonadati</taxon>
        <taxon>Bacteroidota</taxon>
        <taxon>Bacteroidia</taxon>
        <taxon>Bacteroidales</taxon>
        <taxon>Rikenellaceae</taxon>
        <taxon>Alistipes</taxon>
    </lineage>
</organism>
<dbReference type="RefSeq" id="WP_014775676.1">
    <property type="nucleotide sequence ID" value="NZ_AP025581.1"/>
</dbReference>
<feature type="domain" description="Penicillin-binding protein dimerisation" evidence="12">
    <location>
        <begin position="52"/>
        <end position="214"/>
    </location>
</feature>
<proteinExistence type="predicted"/>
<evidence type="ECO:0000256" key="8">
    <source>
        <dbReference type="ARBA" id="ARBA00022989"/>
    </source>
</evidence>
<sequence>MRDSEGFVRMRTLQCVVLFVFLLIGGRLAYIQLIDSRYNELAKANVLRHVVQYPPRGEVFDRNGEYLVQSRECYDLMVIYSEIDKKGFDTLRMCEVLGLSREKLEKELANARMRPRAPRVVTSYISKEDKLRFDECNFRGFYAVYRTVRRYPRKVGGNLLGFVGEVNADFLKRHPDYKSGDYVGMSGVESAYEPLLKGRKGVKIQEIDTHGAIKGSYMNGVYDSLPEPGRYLVSTIDARLQLLGEELMRGKVGAAVAIEPSTGEILMMVSSPTYDPDELVGRERGNNYMKMIYNKRHPLFSRAVKAKYPPGSTFKLVQGLIGLQEGVLRPSDLHVCHEGYQVGRRRMKCHAHASPLDLRFAVATSCNAYFCYVFRDILDNRKYESVKDGYDVWKEYVESFGFGRKLGSDFLDEGNGYVPDRSYYDRQYRGSWNSLTVISLAIGQDALGCTPLQLANLAAIVANRGYYYIPHIVKKIEGQDSLDRRFYERHYTKVDPKHFEPIVDGMWRGVNVGGTSTAARLEGLDVCGKTGTAENPRGRDHSTFLSFAPKDNPKIAISVYVENGGFGASAALPIASLLEEYYLTDTIRRPALLEHIKNMNIYYPSYDR</sequence>
<evidence type="ECO:0000256" key="1">
    <source>
        <dbReference type="ARBA" id="ARBA00004167"/>
    </source>
</evidence>
<keyword evidence="5" id="KW-0812">Transmembrane</keyword>
<evidence type="ECO:0000313" key="13">
    <source>
        <dbReference type="EMBL" id="GKI19787.1"/>
    </source>
</evidence>
<dbReference type="GO" id="GO:0071555">
    <property type="term" value="P:cell wall organization"/>
    <property type="evidence" value="ECO:0007669"/>
    <property type="project" value="UniProtKB-KW"/>
</dbReference>
<comment type="subcellular location">
    <subcellularLocation>
        <location evidence="2">Cell membrane</location>
    </subcellularLocation>
    <subcellularLocation>
        <location evidence="1">Membrane</location>
        <topology evidence="1">Single-pass membrane protein</topology>
    </subcellularLocation>
</comment>
<evidence type="ECO:0000256" key="4">
    <source>
        <dbReference type="ARBA" id="ARBA00022645"/>
    </source>
</evidence>
<dbReference type="OMA" id="WRFGGWP"/>
<evidence type="ECO:0000313" key="14">
    <source>
        <dbReference type="Proteomes" id="UP001055105"/>
    </source>
</evidence>
<evidence type="ECO:0000256" key="2">
    <source>
        <dbReference type="ARBA" id="ARBA00004236"/>
    </source>
</evidence>
<dbReference type="Pfam" id="PF03717">
    <property type="entry name" value="PBP_dimer"/>
    <property type="match status" value="1"/>
</dbReference>
<evidence type="ECO:0000259" key="11">
    <source>
        <dbReference type="Pfam" id="PF00905"/>
    </source>
</evidence>
<name>A0AA37KPH2_9BACT</name>
<keyword evidence="4" id="KW-0121">Carboxypeptidase</keyword>
<dbReference type="Gene3D" id="3.40.710.10">
    <property type="entry name" value="DD-peptidase/beta-lactamase superfamily"/>
    <property type="match status" value="1"/>
</dbReference>
<keyword evidence="4" id="KW-0645">Protease</keyword>
<evidence type="ECO:0000256" key="5">
    <source>
        <dbReference type="ARBA" id="ARBA00022692"/>
    </source>
</evidence>
<evidence type="ECO:0000256" key="3">
    <source>
        <dbReference type="ARBA" id="ARBA00022475"/>
    </source>
</evidence>
<dbReference type="Proteomes" id="UP001055105">
    <property type="component" value="Unassembled WGS sequence"/>
</dbReference>
<keyword evidence="4" id="KW-0378">Hydrolase</keyword>
<dbReference type="GO" id="GO:0008658">
    <property type="term" value="F:penicillin binding"/>
    <property type="evidence" value="ECO:0007669"/>
    <property type="project" value="InterPro"/>
</dbReference>
<dbReference type="GO" id="GO:0008360">
    <property type="term" value="P:regulation of cell shape"/>
    <property type="evidence" value="ECO:0007669"/>
    <property type="project" value="UniProtKB-KW"/>
</dbReference>
<keyword evidence="8" id="KW-1133">Transmembrane helix</keyword>
<protein>
    <submittedName>
        <fullName evidence="13">Penicillin-binding protein 2</fullName>
    </submittedName>
</protein>
<feature type="domain" description="Penicillin-binding protein transpeptidase" evidence="11">
    <location>
        <begin position="253"/>
        <end position="575"/>
    </location>
</feature>
<dbReference type="SUPFAM" id="SSF56601">
    <property type="entry name" value="beta-lactamase/transpeptidase-like"/>
    <property type="match status" value="1"/>
</dbReference>
<gene>
    <name evidence="13" type="ORF">CE91St16_26950</name>
</gene>
<dbReference type="PANTHER" id="PTHR30627:SF2">
    <property type="entry name" value="PEPTIDOGLYCAN D,D-TRANSPEPTIDASE MRDA"/>
    <property type="match status" value="1"/>
</dbReference>